<dbReference type="InterPro" id="IPR037401">
    <property type="entry name" value="SnoaL-like"/>
</dbReference>
<dbReference type="Proteomes" id="UP001315278">
    <property type="component" value="Unassembled WGS sequence"/>
</dbReference>
<proteinExistence type="predicted"/>
<dbReference type="Pfam" id="PF12680">
    <property type="entry name" value="SnoaL_2"/>
    <property type="match status" value="1"/>
</dbReference>
<accession>A0ABS5FAQ5</accession>
<dbReference type="EMBL" id="JAFCJH010000001">
    <property type="protein sequence ID" value="MBR0793870.1"/>
    <property type="molecule type" value="Genomic_DNA"/>
</dbReference>
<comment type="caution">
    <text evidence="2">The sequence shown here is derived from an EMBL/GenBank/DDBJ whole genome shotgun (WGS) entry which is preliminary data.</text>
</comment>
<evidence type="ECO:0000259" key="1">
    <source>
        <dbReference type="Pfam" id="PF12680"/>
    </source>
</evidence>
<name>A0ABS5FAQ5_9BRAD</name>
<reference evidence="3" key="1">
    <citation type="journal article" date="2021" name="ISME J.">
        <title>Evolutionary origin and ecological implication of a unique nif island in free-living Bradyrhizobium lineages.</title>
        <authorList>
            <person name="Tao J."/>
        </authorList>
    </citation>
    <scope>NUCLEOTIDE SEQUENCE [LARGE SCALE GENOMIC DNA]</scope>
    <source>
        <strain evidence="3">SZCCT0434</strain>
    </source>
</reference>
<evidence type="ECO:0000313" key="3">
    <source>
        <dbReference type="Proteomes" id="UP001315278"/>
    </source>
</evidence>
<dbReference type="InterPro" id="IPR032710">
    <property type="entry name" value="NTF2-like_dom_sf"/>
</dbReference>
<keyword evidence="3" id="KW-1185">Reference proteome</keyword>
<dbReference type="SUPFAM" id="SSF54427">
    <property type="entry name" value="NTF2-like"/>
    <property type="match status" value="1"/>
</dbReference>
<evidence type="ECO:0000313" key="2">
    <source>
        <dbReference type="EMBL" id="MBR0793870.1"/>
    </source>
</evidence>
<organism evidence="2 3">
    <name type="scientific">Bradyrhizobium jicamae</name>
    <dbReference type="NCBI Taxonomy" id="280332"/>
    <lineage>
        <taxon>Bacteria</taxon>
        <taxon>Pseudomonadati</taxon>
        <taxon>Pseudomonadota</taxon>
        <taxon>Alphaproteobacteria</taxon>
        <taxon>Hyphomicrobiales</taxon>
        <taxon>Nitrobacteraceae</taxon>
        <taxon>Bradyrhizobium</taxon>
    </lineage>
</organism>
<feature type="domain" description="SnoaL-like" evidence="1">
    <location>
        <begin position="26"/>
        <end position="119"/>
    </location>
</feature>
<sequence>MFPSGARRPTHVETTLAAAGNKAEIIRALFAAYLANDREAAAQAFAENFRFNTPYGEGIDKATYFAECWRDSDWIGRHEIERIMVDGDEAFVTYHCTARDGRSFRNSEFFVFEGDKVTRVDVFFGPSYEDGVLVRQER</sequence>
<dbReference type="Gene3D" id="3.10.450.50">
    <property type="match status" value="1"/>
</dbReference>
<protein>
    <submittedName>
        <fullName evidence="2">Nuclear transport factor 2 family protein</fullName>
    </submittedName>
</protein>
<gene>
    <name evidence="2" type="ORF">JQ615_00550</name>
</gene>